<keyword evidence="3" id="KW-1185">Reference proteome</keyword>
<evidence type="ECO:0000313" key="3">
    <source>
        <dbReference type="Proteomes" id="UP000217215"/>
    </source>
</evidence>
<feature type="domain" description="Polysaccharide pyruvyl transferase" evidence="1">
    <location>
        <begin position="22"/>
        <end position="309"/>
    </location>
</feature>
<proteinExistence type="predicted"/>
<name>A0A249KF81_9ACTN</name>
<dbReference type="AlphaFoldDB" id="A0A249KF81"/>
<evidence type="ECO:0000259" key="1">
    <source>
        <dbReference type="Pfam" id="PF04230"/>
    </source>
</evidence>
<dbReference type="InterPro" id="IPR007345">
    <property type="entry name" value="Polysacch_pyruvyl_Trfase"/>
</dbReference>
<accession>A0A249KF81</accession>
<gene>
    <name evidence="2" type="ORF">A1sIA56_00140</name>
</gene>
<dbReference type="Proteomes" id="UP000217215">
    <property type="component" value="Chromosome"/>
</dbReference>
<protein>
    <submittedName>
        <fullName evidence="2">Polysaccharide pyruvyl transferase</fullName>
    </submittedName>
</protein>
<organism evidence="2 3">
    <name type="scientific">Candidatus Planktophila sulfonica</name>
    <dbReference type="NCBI Taxonomy" id="1884904"/>
    <lineage>
        <taxon>Bacteria</taxon>
        <taxon>Bacillati</taxon>
        <taxon>Actinomycetota</taxon>
        <taxon>Actinomycetes</taxon>
        <taxon>Candidatus Nanopelagicales</taxon>
        <taxon>Candidatus Nanopelagicaceae</taxon>
        <taxon>Candidatus Planktophila</taxon>
    </lineage>
</organism>
<reference evidence="2 3" key="1">
    <citation type="submission" date="2016-07" db="EMBL/GenBank/DDBJ databases">
        <title>High microdiversification within the ubiquitous acI lineage of Actinobacteria.</title>
        <authorList>
            <person name="Neuenschwander S.M."/>
            <person name="Salcher M."/>
            <person name="Ghai R."/>
            <person name="Pernthaler J."/>
        </authorList>
    </citation>
    <scope>NUCLEOTIDE SEQUENCE [LARGE SCALE GENOMIC DNA]</scope>
    <source>
        <strain evidence="2">MMS-IA-56</strain>
    </source>
</reference>
<dbReference type="KEGG" id="psuf:A1sIA56_00140"/>
<dbReference type="GO" id="GO:0016740">
    <property type="term" value="F:transferase activity"/>
    <property type="evidence" value="ECO:0007669"/>
    <property type="project" value="UniProtKB-KW"/>
</dbReference>
<evidence type="ECO:0000313" key="2">
    <source>
        <dbReference type="EMBL" id="ASY15359.1"/>
    </source>
</evidence>
<dbReference type="Pfam" id="PF04230">
    <property type="entry name" value="PS_pyruv_trans"/>
    <property type="match status" value="1"/>
</dbReference>
<dbReference type="OrthoDB" id="2082405at2"/>
<dbReference type="EMBL" id="CP016773">
    <property type="protein sequence ID" value="ASY15359.1"/>
    <property type="molecule type" value="Genomic_DNA"/>
</dbReference>
<dbReference type="RefSeq" id="WP_095672952.1">
    <property type="nucleotide sequence ID" value="NZ_CP016773.1"/>
</dbReference>
<sequence length="386" mass="43968">MPLSSSKTNITVAHLASFQGNFGDVANHLGFRKWFSGLIQSDIHWANIEIRDFYRGNREFDANLVAELNAFDLVVIGGGNYFELWPENTRTGCSIDLPEELLKDIHPPIFFNALGVDDGQGVGEKARRYFADFVKYLYNSDKYLLSLRNDGALQNIRKNFPELSNFNFNVIPDHGFFVLSDSNLRHNHKKDISEVVIGLNLAQDMTNLRFKNGKEQFLSQIRHVLLKIEFDRLILFPHIYSDVEILYELISSLPDAIKREKISLSPLGSHNLDIRTTLENYLSVDLMIAMRFHANVIPLSLGTPTIGISSYPQISNLYADLDIQSWSLDVDQQADFPRDLTINLEEILSGSEIVRGTFQQIPIKLWAQRTSFEPTIKTWLGSHGFS</sequence>
<keyword evidence="2" id="KW-0808">Transferase</keyword>